<keyword evidence="1" id="KW-0812">Transmembrane</keyword>
<keyword evidence="1" id="KW-0472">Membrane</keyword>
<name>G0PAZ4_CAEBE</name>
<feature type="transmembrane region" description="Helical" evidence="1">
    <location>
        <begin position="126"/>
        <end position="145"/>
    </location>
</feature>
<dbReference type="Proteomes" id="UP000008068">
    <property type="component" value="Unassembled WGS sequence"/>
</dbReference>
<protein>
    <submittedName>
        <fullName evidence="2">Uncharacterized protein</fullName>
    </submittedName>
</protein>
<feature type="transmembrane region" description="Helical" evidence="1">
    <location>
        <begin position="157"/>
        <end position="183"/>
    </location>
</feature>
<keyword evidence="1" id="KW-1133">Transmembrane helix</keyword>
<reference evidence="3" key="1">
    <citation type="submission" date="2011-07" db="EMBL/GenBank/DDBJ databases">
        <authorList>
            <consortium name="Caenorhabditis brenneri Sequencing and Analysis Consortium"/>
            <person name="Wilson R.K."/>
        </authorList>
    </citation>
    <scope>NUCLEOTIDE SEQUENCE [LARGE SCALE GENOMIC DNA]</scope>
    <source>
        <strain evidence="3">PB2801</strain>
    </source>
</reference>
<feature type="transmembrane region" description="Helical" evidence="1">
    <location>
        <begin position="21"/>
        <end position="44"/>
    </location>
</feature>
<evidence type="ECO:0000256" key="1">
    <source>
        <dbReference type="SAM" id="Phobius"/>
    </source>
</evidence>
<dbReference type="AlphaFoldDB" id="G0PAZ4"/>
<dbReference type="EMBL" id="GL380195">
    <property type="protein sequence ID" value="EGT50056.1"/>
    <property type="molecule type" value="Genomic_DNA"/>
</dbReference>
<gene>
    <name evidence="2" type="ORF">CAEBREN_04885</name>
</gene>
<accession>G0PAZ4</accession>
<sequence>MGKFLDLFKKYRFDMGGWVGKLHIIFCIYIIIYLPPAFIYMLAVKDHYEPVKNYNGIFLVFIIGMAVVGGVTWLAVSKVVLRMLGNSIVGVRCRRLMLALNGSTWAVGSIQLCLFYAIPFLGVNNIPFSFCLSSICCVILGRIISRSCPPSYVKYHDFVYQICTIYAVHVLLLIAGGVLIYAFNYGDILATVTMHILYVIVYGPVSVDFYLYIYYEFSIHKPTTTSRVSATHSSGNFFP</sequence>
<organism evidence="3">
    <name type="scientific">Caenorhabditis brenneri</name>
    <name type="common">Nematode worm</name>
    <dbReference type="NCBI Taxonomy" id="135651"/>
    <lineage>
        <taxon>Eukaryota</taxon>
        <taxon>Metazoa</taxon>
        <taxon>Ecdysozoa</taxon>
        <taxon>Nematoda</taxon>
        <taxon>Chromadorea</taxon>
        <taxon>Rhabditida</taxon>
        <taxon>Rhabditina</taxon>
        <taxon>Rhabditomorpha</taxon>
        <taxon>Rhabditoidea</taxon>
        <taxon>Rhabditidae</taxon>
        <taxon>Peloderinae</taxon>
        <taxon>Caenorhabditis</taxon>
    </lineage>
</organism>
<feature type="transmembrane region" description="Helical" evidence="1">
    <location>
        <begin position="195"/>
        <end position="215"/>
    </location>
</feature>
<feature type="transmembrane region" description="Helical" evidence="1">
    <location>
        <begin position="56"/>
        <end position="76"/>
    </location>
</feature>
<evidence type="ECO:0000313" key="2">
    <source>
        <dbReference type="EMBL" id="EGT50056.1"/>
    </source>
</evidence>
<dbReference type="InParanoid" id="G0PAZ4"/>
<dbReference type="HOGENOM" id="CLU_1162027_0_0_1"/>
<evidence type="ECO:0000313" key="3">
    <source>
        <dbReference type="Proteomes" id="UP000008068"/>
    </source>
</evidence>
<keyword evidence="3" id="KW-1185">Reference proteome</keyword>
<feature type="transmembrane region" description="Helical" evidence="1">
    <location>
        <begin position="96"/>
        <end position="120"/>
    </location>
</feature>
<proteinExistence type="predicted"/>